<dbReference type="PANTHER" id="PTHR43731:SF14">
    <property type="entry name" value="PRESENILIN-ASSOCIATED RHOMBOID-LIKE PROTEIN, MITOCHONDRIAL"/>
    <property type="match status" value="1"/>
</dbReference>
<dbReference type="GO" id="GO:0006508">
    <property type="term" value="P:proteolysis"/>
    <property type="evidence" value="ECO:0007669"/>
    <property type="project" value="UniProtKB-KW"/>
</dbReference>
<keyword evidence="6 7" id="KW-0472">Membrane</keyword>
<feature type="transmembrane region" description="Helical" evidence="7">
    <location>
        <begin position="100"/>
        <end position="118"/>
    </location>
</feature>
<evidence type="ECO:0000313" key="10">
    <source>
        <dbReference type="Proteomes" id="UP000223913"/>
    </source>
</evidence>
<dbReference type="FunFam" id="1.20.1540.10:FF:000027">
    <property type="entry name" value="Rhomboid family intramembrane serine protease"/>
    <property type="match status" value="1"/>
</dbReference>
<comment type="subcellular location">
    <subcellularLocation>
        <location evidence="1">Membrane</location>
        <topology evidence="1">Multi-pass membrane protein</topology>
    </subcellularLocation>
</comment>
<feature type="transmembrane region" description="Helical" evidence="7">
    <location>
        <begin position="191"/>
        <end position="210"/>
    </location>
</feature>
<keyword evidence="5 7" id="KW-1133">Transmembrane helix</keyword>
<dbReference type="OrthoDB" id="9778341at2"/>
<feature type="transmembrane region" description="Helical" evidence="7">
    <location>
        <begin position="151"/>
        <end position="171"/>
    </location>
</feature>
<feature type="domain" description="Peptidase S54 rhomboid" evidence="8">
    <location>
        <begin position="60"/>
        <end position="210"/>
    </location>
</feature>
<dbReference type="RefSeq" id="WP_099153209.1">
    <property type="nucleotide sequence ID" value="NZ_PDUD01000032.1"/>
</dbReference>
<dbReference type="GO" id="GO:0004252">
    <property type="term" value="F:serine-type endopeptidase activity"/>
    <property type="evidence" value="ECO:0007669"/>
    <property type="project" value="InterPro"/>
</dbReference>
<evidence type="ECO:0000259" key="8">
    <source>
        <dbReference type="Pfam" id="PF01694"/>
    </source>
</evidence>
<dbReference type="InterPro" id="IPR050925">
    <property type="entry name" value="Rhomboid_protease_S54"/>
</dbReference>
<dbReference type="Gene3D" id="1.20.1540.10">
    <property type="entry name" value="Rhomboid-like"/>
    <property type="match status" value="1"/>
</dbReference>
<keyword evidence="9" id="KW-0645">Protease</keyword>
<feature type="transmembrane region" description="Helical" evidence="7">
    <location>
        <begin position="124"/>
        <end position="144"/>
    </location>
</feature>
<evidence type="ECO:0000256" key="5">
    <source>
        <dbReference type="ARBA" id="ARBA00022989"/>
    </source>
</evidence>
<proteinExistence type="inferred from homology"/>
<dbReference type="Proteomes" id="UP000223913">
    <property type="component" value="Unassembled WGS sequence"/>
</dbReference>
<comment type="similarity">
    <text evidence="2">Belongs to the peptidase S54 family.</text>
</comment>
<evidence type="ECO:0000256" key="3">
    <source>
        <dbReference type="ARBA" id="ARBA00022692"/>
    </source>
</evidence>
<gene>
    <name evidence="9" type="ORF">CRP01_27190</name>
</gene>
<dbReference type="Pfam" id="PF01694">
    <property type="entry name" value="Rhomboid"/>
    <property type="match status" value="1"/>
</dbReference>
<dbReference type="AlphaFoldDB" id="A0A2D0N493"/>
<keyword evidence="3 7" id="KW-0812">Transmembrane</keyword>
<evidence type="ECO:0000256" key="1">
    <source>
        <dbReference type="ARBA" id="ARBA00004141"/>
    </source>
</evidence>
<dbReference type="GO" id="GO:0016020">
    <property type="term" value="C:membrane"/>
    <property type="evidence" value="ECO:0007669"/>
    <property type="project" value="UniProtKB-SubCell"/>
</dbReference>
<evidence type="ECO:0000256" key="2">
    <source>
        <dbReference type="ARBA" id="ARBA00009045"/>
    </source>
</evidence>
<dbReference type="InterPro" id="IPR022764">
    <property type="entry name" value="Peptidase_S54_rhomboid_dom"/>
</dbReference>
<comment type="caution">
    <text evidence="9">The sequence shown here is derived from an EMBL/GenBank/DDBJ whole genome shotgun (WGS) entry which is preliminary data.</text>
</comment>
<name>A0A2D0N493_FLAN2</name>
<protein>
    <submittedName>
        <fullName evidence="9">Rhomboid family intramembrane serine protease</fullName>
    </submittedName>
</protein>
<keyword evidence="4" id="KW-0378">Hydrolase</keyword>
<feature type="transmembrane region" description="Helical" evidence="7">
    <location>
        <begin position="68"/>
        <end position="88"/>
    </location>
</feature>
<dbReference type="PANTHER" id="PTHR43731">
    <property type="entry name" value="RHOMBOID PROTEASE"/>
    <property type="match status" value="1"/>
</dbReference>
<dbReference type="EMBL" id="PDUD01000032">
    <property type="protein sequence ID" value="PHN03372.1"/>
    <property type="molecule type" value="Genomic_DNA"/>
</dbReference>
<evidence type="ECO:0000256" key="4">
    <source>
        <dbReference type="ARBA" id="ARBA00022801"/>
    </source>
</evidence>
<reference evidence="9 10" key="1">
    <citation type="submission" date="2017-10" db="EMBL/GenBank/DDBJ databases">
        <title>The draft genome sequence of Lewinella nigricans NBRC 102662.</title>
        <authorList>
            <person name="Wang K."/>
        </authorList>
    </citation>
    <scope>NUCLEOTIDE SEQUENCE [LARGE SCALE GENOMIC DNA]</scope>
    <source>
        <strain evidence="9 10">NBRC 102662</strain>
    </source>
</reference>
<sequence length="226" mass="25424">MLFPIGDDQVKGGYFPIFSYGFIALNIIVFLFQNSLPPAQLQSFIYEYGSIPEETTSGQDLYTLFTSMFLHGGWAHLIGNMLFLWVFADNIEATIGNFHFFIFYLMAGLAAHAAHIYFNWNSQIPTVGASGAISGIMGAYLVMFPTSKIKMLLLFFVFRVPAILFLGFWITQQWLAGTAALNVETVQSEGVAWWAHIGGFVFGVLAGFYFRFNYPKPELDTYYAGR</sequence>
<accession>A0A2D0N493</accession>
<feature type="transmembrane region" description="Helical" evidence="7">
    <location>
        <begin position="12"/>
        <end position="32"/>
    </location>
</feature>
<evidence type="ECO:0000256" key="7">
    <source>
        <dbReference type="SAM" id="Phobius"/>
    </source>
</evidence>
<evidence type="ECO:0000256" key="6">
    <source>
        <dbReference type="ARBA" id="ARBA00023136"/>
    </source>
</evidence>
<organism evidence="9 10">
    <name type="scientific">Flavilitoribacter nigricans (strain ATCC 23147 / DSM 23189 / NBRC 102662 / NCIMB 1420 / SS-2)</name>
    <name type="common">Lewinella nigricans</name>
    <dbReference type="NCBI Taxonomy" id="1122177"/>
    <lineage>
        <taxon>Bacteria</taxon>
        <taxon>Pseudomonadati</taxon>
        <taxon>Bacteroidota</taxon>
        <taxon>Saprospiria</taxon>
        <taxon>Saprospirales</taxon>
        <taxon>Lewinellaceae</taxon>
        <taxon>Flavilitoribacter</taxon>
    </lineage>
</organism>
<evidence type="ECO:0000313" key="9">
    <source>
        <dbReference type="EMBL" id="PHN03372.1"/>
    </source>
</evidence>
<dbReference type="SUPFAM" id="SSF144091">
    <property type="entry name" value="Rhomboid-like"/>
    <property type="match status" value="1"/>
</dbReference>
<keyword evidence="10" id="KW-1185">Reference proteome</keyword>
<dbReference type="InterPro" id="IPR035952">
    <property type="entry name" value="Rhomboid-like_sf"/>
</dbReference>